<accession>A0A4Z0Z915</accession>
<sequence length="196" mass="19481">MWLGGEVGGCWRLPNIGIIDSITVQEEQGLRNFSVTDSSVHQQVDKLFGGSLDMAQRVAAAAAAAAVMKVDVVNVAGDVAVDVVDDRADAVGFDVDIGANVDVDVDVDMGGFGSDSGVGTAFACVNCLGGVLVARLFISGSSLVDFAGGVTNVVVAGVEDVVVAIGGAGVGAAAGVVLRAASEPVIACHAPVGQQP</sequence>
<comment type="caution">
    <text evidence="1">The sequence shown here is derived from an EMBL/GenBank/DDBJ whole genome shotgun (WGS) entry which is preliminary data.</text>
</comment>
<evidence type="ECO:0000313" key="2">
    <source>
        <dbReference type="Proteomes" id="UP000297716"/>
    </source>
</evidence>
<dbReference type="EMBL" id="SKBN01000001">
    <property type="protein sequence ID" value="TGJ88738.1"/>
    <property type="molecule type" value="Genomic_DNA"/>
</dbReference>
<evidence type="ECO:0000313" key="1">
    <source>
        <dbReference type="EMBL" id="TGJ88738.1"/>
    </source>
</evidence>
<proteinExistence type="predicted"/>
<protein>
    <submittedName>
        <fullName evidence="1">Uncharacterized protein</fullName>
    </submittedName>
</protein>
<dbReference type="AlphaFoldDB" id="A0A4Z0Z915"/>
<dbReference type="Proteomes" id="UP000297716">
    <property type="component" value="Unassembled WGS sequence"/>
</dbReference>
<organism evidence="1 2">
    <name type="scientific">Xylaria hypoxylon</name>
    <dbReference type="NCBI Taxonomy" id="37992"/>
    <lineage>
        <taxon>Eukaryota</taxon>
        <taxon>Fungi</taxon>
        <taxon>Dikarya</taxon>
        <taxon>Ascomycota</taxon>
        <taxon>Pezizomycotina</taxon>
        <taxon>Sordariomycetes</taxon>
        <taxon>Xylariomycetidae</taxon>
        <taxon>Xylariales</taxon>
        <taxon>Xylariaceae</taxon>
        <taxon>Xylaria</taxon>
    </lineage>
</organism>
<gene>
    <name evidence="1" type="ORF">E0Z10_g44</name>
</gene>
<keyword evidence="2" id="KW-1185">Reference proteome</keyword>
<name>A0A4Z0Z915_9PEZI</name>
<reference evidence="1 2" key="1">
    <citation type="submission" date="2019-03" db="EMBL/GenBank/DDBJ databases">
        <title>Draft genome sequence of Xylaria hypoxylon DSM 108379, a ubiquitous saprotrophic-parasitic fungi on hardwood.</title>
        <authorList>
            <person name="Buettner E."/>
            <person name="Leonhardt S."/>
            <person name="Gebauer A.M."/>
            <person name="Liers C."/>
            <person name="Hofrichter M."/>
            <person name="Kellner H."/>
        </authorList>
    </citation>
    <scope>NUCLEOTIDE SEQUENCE [LARGE SCALE GENOMIC DNA]</scope>
    <source>
        <strain evidence="1 2">DSM 108379</strain>
    </source>
</reference>